<dbReference type="Pfam" id="PF00060">
    <property type="entry name" value="Lig_chan"/>
    <property type="match status" value="1"/>
</dbReference>
<protein>
    <recommendedName>
        <fullName evidence="11">Ionotropic glutamate receptor C-terminal domain-containing protein</fullName>
    </recommendedName>
</protein>
<sequence length="607" mass="68895">MIKMLAIFVLIMMSTLVTAKDAAAIDFVIKFIGNENKPSDLVYGGLCWGKHAELNLVKAAKDKGVRASGSLNTRVAYHEQDIVFLADLDCNGSHEFLYNASSKNLFRFPYRWLVLLNSTNEAKLMYLWRIPLLITSDLVLARRYGDLFELVELHKPAPSGSMITTPRGFFNGSLIDMRPQKELYRRRRNLMGHHLTMANIIQDSNTTKYYLPRDDRLQLHHDAVAKVCWVFAKVAFELLNATPRYIFSYRFGYKVNGQWSGMVRDIGDNKADLGTNCVLFKERLEIITYTDLVAPMRMRFVFRQPPLAYVANIFALPFSTGVWMAVAIASIASTVTLYITSLWEIRIEKNPTQLDGSIGDALLLTMSAVTQQGCFIEPRRTPGRIMEFIFFTALMALYAAYSANIVVLLQAPSNSITSLAQLAASKVTLAANDVDYNRFVFNDDIDPLHVSVHKTIIPDNGKPRFHDIVDGVERIRKGLFAFHSIVEPVYRRIEETFQENEKCDLTEVDYINSLDAFTPVKKDSPYLELLRVSYKHVREVGIQAALNKRYQVPKPRCESKAVAFSSVGLLDLRPVLIMMMYGVALSLAILLAEIIVFKIKEYNCNFH</sequence>
<comment type="subcellular location">
    <subcellularLocation>
        <location evidence="1">Cell membrane</location>
        <topology evidence="1">Multi-pass membrane protein</topology>
    </subcellularLocation>
</comment>
<keyword evidence="7" id="KW-0675">Receptor</keyword>
<dbReference type="Gene3D" id="1.10.287.70">
    <property type="match status" value="1"/>
</dbReference>
<dbReference type="EnsemblMetazoa" id="XM_038017801.1">
    <property type="protein sequence ID" value="XP_037873729.1"/>
    <property type="gene ID" value="LOC101737230"/>
</dbReference>
<evidence type="ECO:0000256" key="1">
    <source>
        <dbReference type="ARBA" id="ARBA00004651"/>
    </source>
</evidence>
<evidence type="ECO:0000256" key="3">
    <source>
        <dbReference type="ARBA" id="ARBA00022475"/>
    </source>
</evidence>
<evidence type="ECO:0000256" key="4">
    <source>
        <dbReference type="ARBA" id="ARBA00022692"/>
    </source>
</evidence>
<dbReference type="GO" id="GO:0015276">
    <property type="term" value="F:ligand-gated monoatomic ion channel activity"/>
    <property type="evidence" value="ECO:0007669"/>
    <property type="project" value="InterPro"/>
</dbReference>
<reference evidence="13" key="1">
    <citation type="journal article" date="2008" name="Insect Biochem. Mol. Biol.">
        <title>The genome of a lepidopteran model insect, the silkworm Bombyx mori.</title>
        <authorList>
            <consortium name="International Silkworm Genome Consortium"/>
        </authorList>
    </citation>
    <scope>NUCLEOTIDE SEQUENCE [LARGE SCALE GENOMIC DNA]</scope>
    <source>
        <strain evidence="13">p50T</strain>
    </source>
</reference>
<organism evidence="12 13">
    <name type="scientific">Bombyx mori</name>
    <name type="common">Silk moth</name>
    <dbReference type="NCBI Taxonomy" id="7091"/>
    <lineage>
        <taxon>Eukaryota</taxon>
        <taxon>Metazoa</taxon>
        <taxon>Ecdysozoa</taxon>
        <taxon>Arthropoda</taxon>
        <taxon>Hexapoda</taxon>
        <taxon>Insecta</taxon>
        <taxon>Pterygota</taxon>
        <taxon>Neoptera</taxon>
        <taxon>Endopterygota</taxon>
        <taxon>Lepidoptera</taxon>
        <taxon>Glossata</taxon>
        <taxon>Ditrysia</taxon>
        <taxon>Bombycoidea</taxon>
        <taxon>Bombycidae</taxon>
        <taxon>Bombycinae</taxon>
        <taxon>Bombyx</taxon>
    </lineage>
</organism>
<keyword evidence="13" id="KW-1185">Reference proteome</keyword>
<dbReference type="GO" id="GO:0005886">
    <property type="term" value="C:plasma membrane"/>
    <property type="evidence" value="ECO:0007669"/>
    <property type="project" value="UniProtKB-SubCell"/>
</dbReference>
<evidence type="ECO:0000256" key="8">
    <source>
        <dbReference type="ARBA" id="ARBA00023180"/>
    </source>
</evidence>
<feature type="transmembrane region" description="Helical" evidence="9">
    <location>
        <begin position="307"/>
        <end position="339"/>
    </location>
</feature>
<evidence type="ECO:0000313" key="13">
    <source>
        <dbReference type="Proteomes" id="UP000005204"/>
    </source>
</evidence>
<feature type="domain" description="Ionotropic glutamate receptor C-terminal" evidence="11">
    <location>
        <begin position="320"/>
        <end position="573"/>
    </location>
</feature>
<comment type="similarity">
    <text evidence="2">Belongs to the glutamate-gated ion channel (TC 1.A.10.1) family.</text>
</comment>
<keyword evidence="10" id="KW-0732">Signal</keyword>
<evidence type="ECO:0000256" key="10">
    <source>
        <dbReference type="SAM" id="SignalP"/>
    </source>
</evidence>
<name>A0A8R2M6C3_BOMMO</name>
<keyword evidence="6 9" id="KW-0472">Membrane</keyword>
<proteinExistence type="inferred from homology"/>
<evidence type="ECO:0000256" key="2">
    <source>
        <dbReference type="ARBA" id="ARBA00008685"/>
    </source>
</evidence>
<evidence type="ECO:0000313" key="12">
    <source>
        <dbReference type="EnsemblMetazoa" id="XP_037873729.1"/>
    </source>
</evidence>
<feature type="chain" id="PRO_5035930218" description="Ionotropic glutamate receptor C-terminal domain-containing protein" evidence="10">
    <location>
        <begin position="20"/>
        <end position="607"/>
    </location>
</feature>
<evidence type="ECO:0000256" key="6">
    <source>
        <dbReference type="ARBA" id="ARBA00023136"/>
    </source>
</evidence>
<feature type="signal peptide" evidence="10">
    <location>
        <begin position="1"/>
        <end position="19"/>
    </location>
</feature>
<dbReference type="SUPFAM" id="SSF53850">
    <property type="entry name" value="Periplasmic binding protein-like II"/>
    <property type="match status" value="1"/>
</dbReference>
<feature type="transmembrane region" description="Helical" evidence="9">
    <location>
        <begin position="388"/>
        <end position="409"/>
    </location>
</feature>
<dbReference type="InterPro" id="IPR001320">
    <property type="entry name" value="Iontro_rcpt_C"/>
</dbReference>
<keyword evidence="4 9" id="KW-0812">Transmembrane</keyword>
<keyword evidence="5 9" id="KW-1133">Transmembrane helix</keyword>
<dbReference type="PANTHER" id="PTHR42643">
    <property type="entry name" value="IONOTROPIC RECEPTOR 20A-RELATED"/>
    <property type="match status" value="1"/>
</dbReference>
<dbReference type="InterPro" id="IPR052192">
    <property type="entry name" value="Insect_Ionotropic_Sensory_Rcpt"/>
</dbReference>
<reference evidence="12" key="2">
    <citation type="submission" date="2022-06" db="UniProtKB">
        <authorList>
            <consortium name="EnsemblMetazoa"/>
        </authorList>
    </citation>
    <scope>IDENTIFICATION</scope>
    <source>
        <strain evidence="12">p50T (Dazao)</strain>
    </source>
</reference>
<dbReference type="Proteomes" id="UP000005204">
    <property type="component" value="Unassembled WGS sequence"/>
</dbReference>
<accession>A0A8R2M6C3</accession>
<keyword evidence="8" id="KW-0325">Glycoprotein</keyword>
<evidence type="ECO:0000256" key="9">
    <source>
        <dbReference type="SAM" id="Phobius"/>
    </source>
</evidence>
<dbReference type="PANTHER" id="PTHR42643:SF33">
    <property type="entry name" value="GLUTAMATE RECEPTOR 2-LIKE PROTEIN"/>
    <property type="match status" value="1"/>
</dbReference>
<evidence type="ECO:0000256" key="7">
    <source>
        <dbReference type="ARBA" id="ARBA00023170"/>
    </source>
</evidence>
<evidence type="ECO:0000259" key="11">
    <source>
        <dbReference type="Pfam" id="PF00060"/>
    </source>
</evidence>
<dbReference type="AlphaFoldDB" id="A0A8R2M6C3"/>
<evidence type="ECO:0000256" key="5">
    <source>
        <dbReference type="ARBA" id="ARBA00022989"/>
    </source>
</evidence>
<keyword evidence="3" id="KW-1003">Cell membrane</keyword>
<feature type="transmembrane region" description="Helical" evidence="9">
    <location>
        <begin position="575"/>
        <end position="597"/>
    </location>
</feature>
<dbReference type="GO" id="GO:0050906">
    <property type="term" value="P:detection of stimulus involved in sensory perception"/>
    <property type="evidence" value="ECO:0007669"/>
    <property type="project" value="UniProtKB-ARBA"/>
</dbReference>